<dbReference type="EMBL" id="BSXT01002691">
    <property type="protein sequence ID" value="GMF50411.1"/>
    <property type="molecule type" value="Genomic_DNA"/>
</dbReference>
<dbReference type="OrthoDB" id="6621683at2759"/>
<evidence type="ECO:0000313" key="3">
    <source>
        <dbReference type="Proteomes" id="UP001165121"/>
    </source>
</evidence>
<evidence type="ECO:0000313" key="2">
    <source>
        <dbReference type="EMBL" id="GMF50411.1"/>
    </source>
</evidence>
<accession>A0A9W7CZF1</accession>
<dbReference type="AlphaFoldDB" id="A0A9W7CZF1"/>
<dbReference type="InterPro" id="IPR012337">
    <property type="entry name" value="RNaseH-like_sf"/>
</dbReference>
<sequence length="95" mass="10444">MDLAFWERRPILTAINIVSRFGYAKILSNKTAPAVLAALKACVSLHKVDILTSDNGSEFMNSQAQRFFKSKKIEHCNNEPGDCGTKGKLSVSTGR</sequence>
<dbReference type="Pfam" id="PF00665">
    <property type="entry name" value="rve"/>
    <property type="match status" value="1"/>
</dbReference>
<dbReference type="PROSITE" id="PS50994">
    <property type="entry name" value="INTEGRASE"/>
    <property type="match status" value="1"/>
</dbReference>
<feature type="domain" description="Integrase catalytic" evidence="1">
    <location>
        <begin position="1"/>
        <end position="95"/>
    </location>
</feature>
<keyword evidence="3" id="KW-1185">Reference proteome</keyword>
<dbReference type="GO" id="GO:0003676">
    <property type="term" value="F:nucleic acid binding"/>
    <property type="evidence" value="ECO:0007669"/>
    <property type="project" value="InterPro"/>
</dbReference>
<reference evidence="2" key="1">
    <citation type="submission" date="2023-04" db="EMBL/GenBank/DDBJ databases">
        <title>Phytophthora fragariaefolia NBRC 109709.</title>
        <authorList>
            <person name="Ichikawa N."/>
            <person name="Sato H."/>
            <person name="Tonouchi N."/>
        </authorList>
    </citation>
    <scope>NUCLEOTIDE SEQUENCE</scope>
    <source>
        <strain evidence="2">NBRC 109709</strain>
    </source>
</reference>
<protein>
    <submittedName>
        <fullName evidence="2">Unnamed protein product</fullName>
    </submittedName>
</protein>
<dbReference type="Gene3D" id="3.30.420.10">
    <property type="entry name" value="Ribonuclease H-like superfamily/Ribonuclease H"/>
    <property type="match status" value="1"/>
</dbReference>
<dbReference type="SUPFAM" id="SSF53098">
    <property type="entry name" value="Ribonuclease H-like"/>
    <property type="match status" value="1"/>
</dbReference>
<dbReference type="GO" id="GO:0015074">
    <property type="term" value="P:DNA integration"/>
    <property type="evidence" value="ECO:0007669"/>
    <property type="project" value="InterPro"/>
</dbReference>
<dbReference type="InterPro" id="IPR036397">
    <property type="entry name" value="RNaseH_sf"/>
</dbReference>
<dbReference type="Proteomes" id="UP001165121">
    <property type="component" value="Unassembled WGS sequence"/>
</dbReference>
<organism evidence="2 3">
    <name type="scientific">Phytophthora fragariaefolia</name>
    <dbReference type="NCBI Taxonomy" id="1490495"/>
    <lineage>
        <taxon>Eukaryota</taxon>
        <taxon>Sar</taxon>
        <taxon>Stramenopiles</taxon>
        <taxon>Oomycota</taxon>
        <taxon>Peronosporomycetes</taxon>
        <taxon>Peronosporales</taxon>
        <taxon>Peronosporaceae</taxon>
        <taxon>Phytophthora</taxon>
    </lineage>
</organism>
<dbReference type="InterPro" id="IPR001584">
    <property type="entry name" value="Integrase_cat-core"/>
</dbReference>
<proteinExistence type="predicted"/>
<comment type="caution">
    <text evidence="2">The sequence shown here is derived from an EMBL/GenBank/DDBJ whole genome shotgun (WGS) entry which is preliminary data.</text>
</comment>
<evidence type="ECO:0000259" key="1">
    <source>
        <dbReference type="PROSITE" id="PS50994"/>
    </source>
</evidence>
<name>A0A9W7CZF1_9STRA</name>
<gene>
    <name evidence="2" type="ORF">Pfra01_002012200</name>
</gene>